<dbReference type="PANTHER" id="PTHR45953:SF1">
    <property type="entry name" value="IDURONATE 2-SULFATASE"/>
    <property type="match status" value="1"/>
</dbReference>
<evidence type="ECO:0000256" key="6">
    <source>
        <dbReference type="ARBA" id="ARBA00022837"/>
    </source>
</evidence>
<comment type="similarity">
    <text evidence="2">Belongs to the sulfatase family.</text>
</comment>
<accession>A0A834MM45</accession>
<evidence type="ECO:0000256" key="1">
    <source>
        <dbReference type="ARBA" id="ARBA00001913"/>
    </source>
</evidence>
<comment type="caution">
    <text evidence="9">The sequence shown here is derived from an EMBL/GenBank/DDBJ whole genome shotgun (WGS) entry which is preliminary data.</text>
</comment>
<feature type="chain" id="PRO_5032778585" description="Sulfatase N-terminal domain-containing protein" evidence="7">
    <location>
        <begin position="20"/>
        <end position="479"/>
    </location>
</feature>
<evidence type="ECO:0000256" key="3">
    <source>
        <dbReference type="ARBA" id="ARBA00022723"/>
    </source>
</evidence>
<reference evidence="9" key="1">
    <citation type="submission" date="2020-08" db="EMBL/GenBank/DDBJ databases">
        <title>Genome sequencing and assembly of the red palm weevil Rhynchophorus ferrugineus.</title>
        <authorList>
            <person name="Dias G.B."/>
            <person name="Bergman C.M."/>
            <person name="Manee M."/>
        </authorList>
    </citation>
    <scope>NUCLEOTIDE SEQUENCE</scope>
    <source>
        <strain evidence="9">AA-2017</strain>
        <tissue evidence="9">Whole larva</tissue>
    </source>
</reference>
<keyword evidence="5" id="KW-0378">Hydrolase</keyword>
<evidence type="ECO:0000256" key="5">
    <source>
        <dbReference type="ARBA" id="ARBA00022801"/>
    </source>
</evidence>
<dbReference type="PROSITE" id="PS00149">
    <property type="entry name" value="SULFATASE_2"/>
    <property type="match status" value="1"/>
</dbReference>
<dbReference type="Gene3D" id="3.40.720.10">
    <property type="entry name" value="Alkaline Phosphatase, subunit A"/>
    <property type="match status" value="1"/>
</dbReference>
<dbReference type="SUPFAM" id="SSF53649">
    <property type="entry name" value="Alkaline phosphatase-like"/>
    <property type="match status" value="1"/>
</dbReference>
<feature type="signal peptide" evidence="7">
    <location>
        <begin position="1"/>
        <end position="19"/>
    </location>
</feature>
<name>A0A834MM45_RHYFE</name>
<dbReference type="InterPro" id="IPR000917">
    <property type="entry name" value="Sulfatase_N"/>
</dbReference>
<keyword evidence="4 7" id="KW-0732">Signal</keyword>
<evidence type="ECO:0000256" key="2">
    <source>
        <dbReference type="ARBA" id="ARBA00008779"/>
    </source>
</evidence>
<organism evidence="9 10">
    <name type="scientific">Rhynchophorus ferrugineus</name>
    <name type="common">Red palm weevil</name>
    <name type="synonym">Curculio ferrugineus</name>
    <dbReference type="NCBI Taxonomy" id="354439"/>
    <lineage>
        <taxon>Eukaryota</taxon>
        <taxon>Metazoa</taxon>
        <taxon>Ecdysozoa</taxon>
        <taxon>Arthropoda</taxon>
        <taxon>Hexapoda</taxon>
        <taxon>Insecta</taxon>
        <taxon>Pterygota</taxon>
        <taxon>Neoptera</taxon>
        <taxon>Endopterygota</taxon>
        <taxon>Coleoptera</taxon>
        <taxon>Polyphaga</taxon>
        <taxon>Cucujiformia</taxon>
        <taxon>Curculionidae</taxon>
        <taxon>Dryophthorinae</taxon>
        <taxon>Rhynchophorus</taxon>
    </lineage>
</organism>
<comment type="cofactor">
    <cofactor evidence="1">
        <name>Ca(2+)</name>
        <dbReference type="ChEBI" id="CHEBI:29108"/>
    </cofactor>
</comment>
<dbReference type="PANTHER" id="PTHR45953">
    <property type="entry name" value="IDURONATE 2-SULFATASE"/>
    <property type="match status" value="1"/>
</dbReference>
<evidence type="ECO:0000256" key="4">
    <source>
        <dbReference type="ARBA" id="ARBA00022729"/>
    </source>
</evidence>
<dbReference type="Pfam" id="PF00884">
    <property type="entry name" value="Sulfatase"/>
    <property type="match status" value="1"/>
</dbReference>
<dbReference type="InterPro" id="IPR017850">
    <property type="entry name" value="Alkaline_phosphatase_core_sf"/>
</dbReference>
<feature type="domain" description="Sulfatase N-terminal" evidence="8">
    <location>
        <begin position="21"/>
        <end position="338"/>
    </location>
</feature>
<dbReference type="CDD" id="cd16030">
    <property type="entry name" value="iduronate-2-sulfatase"/>
    <property type="match status" value="1"/>
</dbReference>
<gene>
    <name evidence="9" type="ORF">GWI33_011123</name>
</gene>
<keyword evidence="3" id="KW-0479">Metal-binding</keyword>
<dbReference type="InterPro" id="IPR024607">
    <property type="entry name" value="Sulfatase_CS"/>
</dbReference>
<protein>
    <recommendedName>
        <fullName evidence="8">Sulfatase N-terminal domain-containing protein</fullName>
    </recommendedName>
</protein>
<dbReference type="AlphaFoldDB" id="A0A834MM45"/>
<keyword evidence="6" id="KW-0106">Calcium</keyword>
<dbReference type="GO" id="GO:0046872">
    <property type="term" value="F:metal ion binding"/>
    <property type="evidence" value="ECO:0007669"/>
    <property type="project" value="UniProtKB-KW"/>
</dbReference>
<dbReference type="OrthoDB" id="96314at2759"/>
<dbReference type="GO" id="GO:0004423">
    <property type="term" value="F:iduronate-2-sulfatase activity"/>
    <property type="evidence" value="ECO:0007669"/>
    <property type="project" value="InterPro"/>
</dbReference>
<evidence type="ECO:0000259" key="8">
    <source>
        <dbReference type="Pfam" id="PF00884"/>
    </source>
</evidence>
<dbReference type="GO" id="GO:0005737">
    <property type="term" value="C:cytoplasm"/>
    <property type="evidence" value="ECO:0007669"/>
    <property type="project" value="TreeGrafter"/>
</dbReference>
<sequence length="479" mass="54914">MIKLIVLIFSLLYYVPCKANKNVVFIIGDDLKPALGSYGDLNAYTPNIDRLSSQSFVFTKAYAQHALCAPSRNSLLTSRRPDSLHLYDFYSYWRTIVGNFTTLPQYFKEHGYHTHSIGKIFHPGLSSNFSDDQPYSWSQNPFHPKTEAYKNAKVCQNSDGSLGKNLICPVVTEFQPDKTLPDLESFFFHKHHSFHKPHIPFKFPTEYLDYHPLDKITLPNIRVRDDIKKLNISFPYGPVTDDLLRQIKQSYYSSVTYIDDLIGQILEHINLNQTIVVLTGDHGWSIGEHGEFSKYSNFQEATGVPLIIHVPNLSKRKVTIESFVELVDIFPTLVDLTQVSAPLVKCPKNIKINTCTEGRSLLPIMLQTISSQRVTGKLAAFTQYPRPGPYPTMKPNSDKPHLSQIKIMGYTIIMKHFRYTEWVKFNTSNFIPDWNQTYGEELYALNIDPDENENIADRKEVANILKYMKKKLMSEIGAI</sequence>
<dbReference type="InterPro" id="IPR035874">
    <property type="entry name" value="IDS"/>
</dbReference>
<evidence type="ECO:0000313" key="10">
    <source>
        <dbReference type="Proteomes" id="UP000625711"/>
    </source>
</evidence>
<proteinExistence type="inferred from homology"/>
<dbReference type="Proteomes" id="UP000625711">
    <property type="component" value="Unassembled WGS sequence"/>
</dbReference>
<evidence type="ECO:0000256" key="7">
    <source>
        <dbReference type="SAM" id="SignalP"/>
    </source>
</evidence>
<dbReference type="EMBL" id="JAACXV010000057">
    <property type="protein sequence ID" value="KAF7285330.1"/>
    <property type="molecule type" value="Genomic_DNA"/>
</dbReference>
<evidence type="ECO:0000313" key="9">
    <source>
        <dbReference type="EMBL" id="KAF7285330.1"/>
    </source>
</evidence>
<keyword evidence="10" id="KW-1185">Reference proteome</keyword>